<evidence type="ECO:0000313" key="2">
    <source>
        <dbReference type="Proteomes" id="UP000269331"/>
    </source>
</evidence>
<keyword evidence="1" id="KW-0347">Helicase</keyword>
<dbReference type="EMBL" id="AP018400">
    <property type="protein sequence ID" value="BBA92417.1"/>
    <property type="molecule type" value="Genomic_DNA"/>
</dbReference>
<dbReference type="GO" id="GO:0004386">
    <property type="term" value="F:helicase activity"/>
    <property type="evidence" value="ECO:0007669"/>
    <property type="project" value="UniProtKB-KW"/>
</dbReference>
<dbReference type="KEGG" id="srq:SR187_4045"/>
<dbReference type="Proteomes" id="UP000269331">
    <property type="component" value="Chromosome"/>
</dbReference>
<organism evidence="1 2">
    <name type="scientific">Streptococcus ruminantium</name>
    <dbReference type="NCBI Taxonomy" id="1917441"/>
    <lineage>
        <taxon>Bacteria</taxon>
        <taxon>Bacillati</taxon>
        <taxon>Bacillota</taxon>
        <taxon>Bacilli</taxon>
        <taxon>Lactobacillales</taxon>
        <taxon>Streptococcaceae</taxon>
        <taxon>Streptococcus</taxon>
    </lineage>
</organism>
<reference evidence="1 2" key="1">
    <citation type="journal article" date="2018" name="Genome Biol. Evol.">
        <title>Complete Genome Sequence of Streptococcus ruminantium sp. nov. GUT-187T (=DSM 104980T =JCM 31869T), the Type Strain of S. ruminantium, and Comparison with Genome Sequences of Streptococcus suis Strains.</title>
        <authorList>
            <person name="Tohya M."/>
            <person name="Sekizaki T."/>
            <person name="Miyoshi-Akiyama T."/>
        </authorList>
    </citation>
    <scope>NUCLEOTIDE SEQUENCE [LARGE SCALE GENOMIC DNA]</scope>
    <source>
        <strain evidence="1 2">GUT187T</strain>
    </source>
</reference>
<sequence>MEKIKKIILIDGEDKTGRIESIQLVRHKGKSCILMQL</sequence>
<keyword evidence="1" id="KW-0067">ATP-binding</keyword>
<evidence type="ECO:0000313" key="1">
    <source>
        <dbReference type="EMBL" id="BBA92417.1"/>
    </source>
</evidence>
<dbReference type="AlphaFoldDB" id="A0A2Z5TM57"/>
<gene>
    <name evidence="1" type="ORF">SR187_4045</name>
</gene>
<keyword evidence="1" id="KW-0547">Nucleotide-binding</keyword>
<protein>
    <submittedName>
        <fullName evidence="1">DNA helicase</fullName>
    </submittedName>
</protein>
<keyword evidence="1" id="KW-0378">Hydrolase</keyword>
<proteinExistence type="predicted"/>
<accession>A0A2Z5TM57</accession>
<name>A0A2Z5TM57_9STRE</name>